<protein>
    <submittedName>
        <fullName evidence="3">Uncharacterized protein</fullName>
    </submittedName>
</protein>
<organism evidence="3 4">
    <name type="scientific">Triparma verrucosa</name>
    <dbReference type="NCBI Taxonomy" id="1606542"/>
    <lineage>
        <taxon>Eukaryota</taxon>
        <taxon>Sar</taxon>
        <taxon>Stramenopiles</taxon>
        <taxon>Ochrophyta</taxon>
        <taxon>Bolidophyceae</taxon>
        <taxon>Parmales</taxon>
        <taxon>Triparmaceae</taxon>
        <taxon>Triparma</taxon>
    </lineage>
</organism>
<comment type="caution">
    <text evidence="3">The sequence shown here is derived from an EMBL/GenBank/DDBJ whole genome shotgun (WGS) entry which is preliminary data.</text>
</comment>
<evidence type="ECO:0000313" key="4">
    <source>
        <dbReference type="Proteomes" id="UP001165160"/>
    </source>
</evidence>
<dbReference type="EMBL" id="BRXX01000223">
    <property type="protein sequence ID" value="GMH98676.1"/>
    <property type="molecule type" value="Genomic_DNA"/>
</dbReference>
<evidence type="ECO:0000256" key="2">
    <source>
        <dbReference type="SAM" id="SignalP"/>
    </source>
</evidence>
<keyword evidence="4" id="KW-1185">Reference proteome</keyword>
<keyword evidence="2" id="KW-0732">Signal</keyword>
<feature type="compositionally biased region" description="Pro residues" evidence="1">
    <location>
        <begin position="128"/>
        <end position="137"/>
    </location>
</feature>
<gene>
    <name evidence="3" type="ORF">TrVE_jg449</name>
</gene>
<evidence type="ECO:0000313" key="3">
    <source>
        <dbReference type="EMBL" id="GMH98676.1"/>
    </source>
</evidence>
<feature type="chain" id="PRO_5040941646" evidence="2">
    <location>
        <begin position="21"/>
        <end position="250"/>
    </location>
</feature>
<name>A0A9W7BYF2_9STRA</name>
<reference evidence="4" key="1">
    <citation type="journal article" date="2023" name="Commun. Biol.">
        <title>Genome analysis of Parmales, the sister group of diatoms, reveals the evolutionary specialization of diatoms from phago-mixotrophs to photoautotrophs.</title>
        <authorList>
            <person name="Ban H."/>
            <person name="Sato S."/>
            <person name="Yoshikawa S."/>
            <person name="Yamada K."/>
            <person name="Nakamura Y."/>
            <person name="Ichinomiya M."/>
            <person name="Sato N."/>
            <person name="Blanc-Mathieu R."/>
            <person name="Endo H."/>
            <person name="Kuwata A."/>
            <person name="Ogata H."/>
        </authorList>
    </citation>
    <scope>NUCLEOTIDE SEQUENCE [LARGE SCALE GENOMIC DNA]</scope>
    <source>
        <strain evidence="4">NIES 3699</strain>
    </source>
</reference>
<dbReference type="AlphaFoldDB" id="A0A9W7BYF2"/>
<dbReference type="Proteomes" id="UP001165160">
    <property type="component" value="Unassembled WGS sequence"/>
</dbReference>
<feature type="signal peptide" evidence="2">
    <location>
        <begin position="1"/>
        <end position="20"/>
    </location>
</feature>
<evidence type="ECO:0000256" key="1">
    <source>
        <dbReference type="SAM" id="MobiDB-lite"/>
    </source>
</evidence>
<accession>A0A9W7BYF2</accession>
<sequence length="250" mass="27776">MTSLTLILLFIAVQFQSTFTFQSHSRPQVSANYATKQNTATNLKTKSRVAAADTSLADDTCSRSVCLEPELDVTDDDSRREVLFSMLGAATAVASTTIDRSSFSANAAIPIYSEDYDPSAKPKKIVPTGPPKPPAPELPFSKSKDKKQRLKVEAEYLCKLVDAGSWDTVRNYIREPGSYLHDTKKSTLEIRGPVQELEDFSLSVRTIFFNEEDKSQVLKMEEDSGYSDQKNVEEGRRLLMAVVDGINEMT</sequence>
<proteinExistence type="predicted"/>
<feature type="region of interest" description="Disordered" evidence="1">
    <location>
        <begin position="119"/>
        <end position="144"/>
    </location>
</feature>